<feature type="transmembrane region" description="Helical" evidence="2">
    <location>
        <begin position="62"/>
        <end position="81"/>
    </location>
</feature>
<feature type="region of interest" description="Disordered" evidence="1">
    <location>
        <begin position="1"/>
        <end position="39"/>
    </location>
</feature>
<name>A0ABW5M9M4_9BACT</name>
<accession>A0ABW5M9M4</accession>
<dbReference type="Pfam" id="PF24672">
    <property type="entry name" value="DUF7654"/>
    <property type="match status" value="1"/>
</dbReference>
<reference evidence="6" key="1">
    <citation type="journal article" date="2019" name="Int. J. Syst. Evol. Microbiol.">
        <title>The Global Catalogue of Microorganisms (GCM) 10K type strain sequencing project: providing services to taxonomists for standard genome sequencing and annotation.</title>
        <authorList>
            <consortium name="The Broad Institute Genomics Platform"/>
            <consortium name="The Broad Institute Genome Sequencing Center for Infectious Disease"/>
            <person name="Wu L."/>
            <person name="Ma J."/>
        </authorList>
    </citation>
    <scope>NUCLEOTIDE SEQUENCE [LARGE SCALE GENOMIC DNA]</scope>
    <source>
        <strain evidence="6">KCTC 42805</strain>
    </source>
</reference>
<sequence>MSKKKKAGVVNQSAPAQVAAAQPRPSATSKIPVSKTSSPPATVVAESERGFELIRFDRRVKWFVGICIGLFVILTVLKINYSSVAMWNTVIPDGSDARRGIIAGTPKSIRMDEWAVSTPAILSQYYNDFPLENPAIGGQKPALVGYLPVHHFISVFRPDYWGFFLLSLEMGFAWWWQFKVIGSVVALTLLFLLLTQNNFWLSVFGAVWLVFSPGIAWWSYYLLPTLFPGVILLIASIYIFYARSLRTLLIAGPLFVWSMVSFALALYPPYQVPLGYLLIALLIGFLAREFHKEWLFDKIWMKAATFAIAFGVLGTILYLYYSDAKSTIDAMSSTVYPGKRSEVGGTGFIANWFSEYYSWLVSNTSFPKEWLNICELSHFITFAPIIIPSLLLIFVYTKKIDPLLVSISIFVLVLLAWIQIGFPDWLAKISLLNVSPTRRTQIPFGVGNVFLTVLYVDYLKRRSVKVSGLVTALSIVAVIAFMVYAAVVNLDDSNGFFKVHQIFLPTLLFIALAILLLPFVQIQYRNLVFCIGVLFFLLPGLKANPIAVGLSPITDNALYKTVRELHLQDPKARWVVMGSQYITYLVTATGVNQLSGVKNQPDFKTMRVLDPTAKRDSAYNRYAHTVYNSFIDGKDSVFIQNNFEDAYTVGVDPCSPKLKKLNVKYFIFDRHPQAVETRCLRQVRTLGSLEIYRVNE</sequence>
<keyword evidence="2" id="KW-0812">Transmembrane</keyword>
<feature type="domain" description="DUF7657" evidence="4">
    <location>
        <begin position="61"/>
        <end position="458"/>
    </location>
</feature>
<feature type="transmembrane region" description="Helical" evidence="2">
    <location>
        <begin position="225"/>
        <end position="241"/>
    </location>
</feature>
<dbReference type="Pfam" id="PF24677">
    <property type="entry name" value="DUF7657"/>
    <property type="match status" value="1"/>
</dbReference>
<feature type="transmembrane region" description="Helical" evidence="2">
    <location>
        <begin position="524"/>
        <end position="541"/>
    </location>
</feature>
<feature type="transmembrane region" description="Helical" evidence="2">
    <location>
        <begin position="174"/>
        <end position="194"/>
    </location>
</feature>
<evidence type="ECO:0000313" key="6">
    <source>
        <dbReference type="Proteomes" id="UP001597469"/>
    </source>
</evidence>
<feature type="transmembrane region" description="Helical" evidence="2">
    <location>
        <begin position="199"/>
        <end position="219"/>
    </location>
</feature>
<evidence type="ECO:0008006" key="7">
    <source>
        <dbReference type="Google" id="ProtNLM"/>
    </source>
</evidence>
<evidence type="ECO:0000259" key="4">
    <source>
        <dbReference type="Pfam" id="PF24677"/>
    </source>
</evidence>
<dbReference type="Proteomes" id="UP001597469">
    <property type="component" value="Unassembled WGS sequence"/>
</dbReference>
<feature type="domain" description="DUF7654" evidence="3">
    <location>
        <begin position="552"/>
        <end position="695"/>
    </location>
</feature>
<evidence type="ECO:0000259" key="3">
    <source>
        <dbReference type="Pfam" id="PF24672"/>
    </source>
</evidence>
<feature type="transmembrane region" description="Helical" evidence="2">
    <location>
        <begin position="303"/>
        <end position="321"/>
    </location>
</feature>
<protein>
    <recommendedName>
        <fullName evidence="7">YfhO family protein</fullName>
    </recommendedName>
</protein>
<dbReference type="InterPro" id="IPR056071">
    <property type="entry name" value="DUF7654"/>
</dbReference>
<feature type="transmembrane region" description="Helical" evidence="2">
    <location>
        <begin position="248"/>
        <end position="267"/>
    </location>
</feature>
<comment type="caution">
    <text evidence="5">The sequence shown here is derived from an EMBL/GenBank/DDBJ whole genome shotgun (WGS) entry which is preliminary data.</text>
</comment>
<keyword evidence="2" id="KW-0472">Membrane</keyword>
<dbReference type="RefSeq" id="WP_381524711.1">
    <property type="nucleotide sequence ID" value="NZ_JBHULN010000010.1"/>
</dbReference>
<evidence type="ECO:0000256" key="1">
    <source>
        <dbReference type="SAM" id="MobiDB-lite"/>
    </source>
</evidence>
<proteinExistence type="predicted"/>
<organism evidence="5 6">
    <name type="scientific">Spirosoma soli</name>
    <dbReference type="NCBI Taxonomy" id="1770529"/>
    <lineage>
        <taxon>Bacteria</taxon>
        <taxon>Pseudomonadati</taxon>
        <taxon>Bacteroidota</taxon>
        <taxon>Cytophagia</taxon>
        <taxon>Cytophagales</taxon>
        <taxon>Cytophagaceae</taxon>
        <taxon>Spirosoma</taxon>
    </lineage>
</organism>
<feature type="transmembrane region" description="Helical" evidence="2">
    <location>
        <begin position="442"/>
        <end position="459"/>
    </location>
</feature>
<gene>
    <name evidence="5" type="ORF">ACFSUS_17185</name>
</gene>
<feature type="compositionally biased region" description="Polar residues" evidence="1">
    <location>
        <begin position="28"/>
        <end position="39"/>
    </location>
</feature>
<keyword evidence="6" id="KW-1185">Reference proteome</keyword>
<feature type="transmembrane region" description="Helical" evidence="2">
    <location>
        <begin position="499"/>
        <end position="517"/>
    </location>
</feature>
<dbReference type="InterPro" id="IPR056074">
    <property type="entry name" value="DUF7657"/>
</dbReference>
<feature type="compositionally biased region" description="Low complexity" evidence="1">
    <location>
        <begin position="9"/>
        <end position="27"/>
    </location>
</feature>
<feature type="transmembrane region" description="Helical" evidence="2">
    <location>
        <begin position="466"/>
        <end position="487"/>
    </location>
</feature>
<feature type="transmembrane region" description="Helical" evidence="2">
    <location>
        <begin position="376"/>
        <end position="396"/>
    </location>
</feature>
<feature type="transmembrane region" description="Helical" evidence="2">
    <location>
        <begin position="403"/>
        <end position="422"/>
    </location>
</feature>
<evidence type="ECO:0000313" key="5">
    <source>
        <dbReference type="EMBL" id="MFD2572377.1"/>
    </source>
</evidence>
<keyword evidence="2" id="KW-1133">Transmembrane helix</keyword>
<evidence type="ECO:0000256" key="2">
    <source>
        <dbReference type="SAM" id="Phobius"/>
    </source>
</evidence>
<dbReference type="EMBL" id="JBHULN010000010">
    <property type="protein sequence ID" value="MFD2572377.1"/>
    <property type="molecule type" value="Genomic_DNA"/>
</dbReference>
<feature type="transmembrane region" description="Helical" evidence="2">
    <location>
        <begin position="273"/>
        <end position="291"/>
    </location>
</feature>